<dbReference type="EMBL" id="BAAARW010000020">
    <property type="protein sequence ID" value="GAA2432109.1"/>
    <property type="molecule type" value="Genomic_DNA"/>
</dbReference>
<name>A0ABN3JJ97_9ACTN</name>
<reference evidence="1 2" key="1">
    <citation type="journal article" date="2019" name="Int. J. Syst. Evol. Microbiol.">
        <title>The Global Catalogue of Microorganisms (GCM) 10K type strain sequencing project: providing services to taxonomists for standard genome sequencing and annotation.</title>
        <authorList>
            <consortium name="The Broad Institute Genomics Platform"/>
            <consortium name="The Broad Institute Genome Sequencing Center for Infectious Disease"/>
            <person name="Wu L."/>
            <person name="Ma J."/>
        </authorList>
    </citation>
    <scope>NUCLEOTIDE SEQUENCE [LARGE SCALE GENOMIC DNA]</scope>
    <source>
        <strain evidence="1 2">JCM 3325</strain>
    </source>
</reference>
<keyword evidence="2" id="KW-1185">Reference proteome</keyword>
<organism evidence="1 2">
    <name type="scientific">Actinomadura vinacea</name>
    <dbReference type="NCBI Taxonomy" id="115336"/>
    <lineage>
        <taxon>Bacteria</taxon>
        <taxon>Bacillati</taxon>
        <taxon>Actinomycetota</taxon>
        <taxon>Actinomycetes</taxon>
        <taxon>Streptosporangiales</taxon>
        <taxon>Thermomonosporaceae</taxon>
        <taxon>Actinomadura</taxon>
    </lineage>
</organism>
<accession>A0ABN3JJ97</accession>
<evidence type="ECO:0000313" key="1">
    <source>
        <dbReference type="EMBL" id="GAA2432109.1"/>
    </source>
</evidence>
<comment type="caution">
    <text evidence="1">The sequence shown here is derived from an EMBL/GenBank/DDBJ whole genome shotgun (WGS) entry which is preliminary data.</text>
</comment>
<sequence length="101" mass="10637">MAKTMPQTNPLAALGAYLGAHGLAVELTARGLKVTNTQVSGCCDEVSYAADTITCRKRSDDGDRLWFWTSSGKPITEADRIVDAALMIRGILAGSQHGGGQ</sequence>
<protein>
    <submittedName>
        <fullName evidence="1">Uncharacterized protein</fullName>
    </submittedName>
</protein>
<proteinExistence type="predicted"/>
<dbReference type="Proteomes" id="UP001501231">
    <property type="component" value="Unassembled WGS sequence"/>
</dbReference>
<gene>
    <name evidence="1" type="ORF">GCM10010191_52550</name>
</gene>
<evidence type="ECO:0000313" key="2">
    <source>
        <dbReference type="Proteomes" id="UP001501231"/>
    </source>
</evidence>